<keyword evidence="2" id="KW-0813">Transport</keyword>
<feature type="transmembrane region" description="Helical" evidence="9">
    <location>
        <begin position="91"/>
        <end position="111"/>
    </location>
</feature>
<accession>A0A8E6LA94</accession>
<feature type="transmembrane region" description="Helical" evidence="9">
    <location>
        <begin position="709"/>
        <end position="730"/>
    </location>
</feature>
<evidence type="ECO:0000256" key="2">
    <source>
        <dbReference type="ARBA" id="ARBA00022448"/>
    </source>
</evidence>
<sequence length="1241" mass="134131">MRDRIALALFLRSDPARIVFFTDGGGLMPATHSPTPARSWIVRLARVCWERKKLTIIVVVASVSTILLAALTPLLTRQAVNDALAGNPTRLPRLACGLLLIAFFDFIGNYVRRGYAGELSLWVQHTLRGRAFDSIQKLDGAGQDALRTGQVISRTNSDLQQVHTLLQMCPVPLAVFTYYIAGIAVMLWMSPAMTLIVVCVLACLAITALRARRRVFAQTGLASDRLANLTEHMREVLAQISVVKSCVAELRETRWLDRQSRQIVRVRIGAAISQAIPSATMLALPVLGQIVLLCYGGWSIMHGRINLGTFVAFASFLAMLTGPTRVLASFLVIAQRTQASVERVFALIDTRSQMEDGTEVVDGQVVGLELENMSFDYRGGRRILSDVSFSLHAGETVAVVGASGSGKSTLLMLLARFYDPSAGDIWLNTSAGRQNLRALRLEALRRRIGVVFEDAFLFAGTVAENIAYGHPQATADDIYRAATAAGASDFINALPKGFDTWLTERGTNLSGGQRQRIALARALITAPEVLILDDTTSAVDAGTEAEINTALSRYADEEHMLLVIARRRSTLQLASRIVMLDKGRVVDTGTQAELEARCPAFRALMTGDGDFLAPSHSENNELWPTGPAAQDYAPETGDKGFVARMTRVPENAVQQALAGKGRKVTSLLKPVAWMFVIAALLIALDSAAGVGVLILLQRGIDSGVAAGDMSTIGLCVLLALCLVAVSWSCYSLQTVFAARAAESVQHTVRVRTFGHMLRLGLPWHEKHVDSRLTRMTVDVDSLARFLQNGLAGAATSLVTMFAIAAAMFWLDPLLALTALSAVPQVALATWIYRRLSSPAYAQARLEIGKVNSTLQEKVSGLRVVQSHGQQEQEAARLRALSDRFRATRVRAQKYLAVYFPFLTFCTEASYAAVLLVGASRVAEGEMTAGVMAAFYLLLGQFYGPVQQLSGIVDAWQQATASGKHIDELLATEGTENVTPSSAPPATGALHLDDVTFSYPDSSEPALTKLTLTIPEGTVVAVVGRSGAGKSTLIKLIAGLYSPTYGSISIGDRTIDDASLADYRLQIGVVDQDVALFSSDIAENIRYSRPSSTNDDVEIASLRAGLYETVRNLPQGFRTPVNNGGADLSAGQRQLIALARAQLANAHILLLDEATSRLDRASEERLMSSLIDVAHARKHSALIVAHRLTTAQRCELIAVLDKGQLTEYGTHEQLLAAGGLYNQLWHDSVGSTVLHRQHDIAG</sequence>
<feature type="domain" description="ABC transporter" evidence="10">
    <location>
        <begin position="368"/>
        <end position="607"/>
    </location>
</feature>
<proteinExistence type="predicted"/>
<name>A0A8E6LA94_KLEPN</name>
<keyword evidence="7 9" id="KW-1133">Transmembrane helix</keyword>
<keyword evidence="3" id="KW-1003">Cell membrane</keyword>
<feature type="transmembrane region" description="Helical" evidence="9">
    <location>
        <begin position="275"/>
        <end position="298"/>
    </location>
</feature>
<dbReference type="Pfam" id="PF00664">
    <property type="entry name" value="ABC_membrane"/>
    <property type="match status" value="2"/>
</dbReference>
<evidence type="ECO:0000259" key="11">
    <source>
        <dbReference type="PROSITE" id="PS50929"/>
    </source>
</evidence>
<keyword evidence="4 9" id="KW-0812">Transmembrane</keyword>
<dbReference type="GO" id="GO:0016887">
    <property type="term" value="F:ATP hydrolysis activity"/>
    <property type="evidence" value="ECO:0007669"/>
    <property type="project" value="InterPro"/>
</dbReference>
<feature type="transmembrane region" description="Helical" evidence="9">
    <location>
        <begin position="162"/>
        <end position="181"/>
    </location>
</feature>
<evidence type="ECO:0000256" key="6">
    <source>
        <dbReference type="ARBA" id="ARBA00022840"/>
    </source>
</evidence>
<protein>
    <submittedName>
        <fullName evidence="12">IroC (Plasmid)</fullName>
    </submittedName>
</protein>
<keyword evidence="12" id="KW-0614">Plasmid</keyword>
<dbReference type="PROSITE" id="PS00211">
    <property type="entry name" value="ABC_TRANSPORTER_1"/>
    <property type="match status" value="1"/>
</dbReference>
<dbReference type="GO" id="GO:0005737">
    <property type="term" value="C:cytoplasm"/>
    <property type="evidence" value="ECO:0007669"/>
    <property type="project" value="UniProtKB-ARBA"/>
</dbReference>
<feature type="domain" description="ABC transporter" evidence="10">
    <location>
        <begin position="989"/>
        <end position="1226"/>
    </location>
</feature>
<feature type="domain" description="ABC transmembrane type-1" evidence="11">
    <location>
        <begin position="56"/>
        <end position="336"/>
    </location>
</feature>
<dbReference type="InterPro" id="IPR003439">
    <property type="entry name" value="ABC_transporter-like_ATP-bd"/>
</dbReference>
<evidence type="ECO:0000256" key="3">
    <source>
        <dbReference type="ARBA" id="ARBA00022475"/>
    </source>
</evidence>
<dbReference type="GO" id="GO:0005524">
    <property type="term" value="F:ATP binding"/>
    <property type="evidence" value="ECO:0007669"/>
    <property type="project" value="UniProtKB-KW"/>
</dbReference>
<feature type="transmembrane region" description="Helical" evidence="9">
    <location>
        <begin position="671"/>
        <end position="697"/>
    </location>
</feature>
<dbReference type="FunFam" id="1.20.1560.10:FF:000101">
    <property type="entry name" value="ABC transporter ATP-binding protein"/>
    <property type="match status" value="1"/>
</dbReference>
<feature type="transmembrane region" description="Helical" evidence="9">
    <location>
        <begin position="815"/>
        <end position="832"/>
    </location>
</feature>
<feature type="domain" description="ABC transmembrane type-1" evidence="11">
    <location>
        <begin position="676"/>
        <end position="957"/>
    </location>
</feature>
<feature type="transmembrane region" description="Helical" evidence="9">
    <location>
        <begin position="187"/>
        <end position="209"/>
    </location>
</feature>
<keyword evidence="5" id="KW-0547">Nucleotide-binding</keyword>
<dbReference type="InterPro" id="IPR039421">
    <property type="entry name" value="Type_1_exporter"/>
</dbReference>
<reference evidence="12" key="1">
    <citation type="submission" date="2021-05" db="EMBL/GenBank/DDBJ databases">
        <authorList>
            <person name="Zhang X."/>
        </authorList>
    </citation>
    <scope>NUCLEOTIDE SEQUENCE</scope>
    <source>
        <plasmid evidence="12">p59001-phv</plasmid>
    </source>
</reference>
<dbReference type="AlphaFoldDB" id="A0A8E6LA94"/>
<dbReference type="InterPro" id="IPR017871">
    <property type="entry name" value="ABC_transporter-like_CS"/>
</dbReference>
<keyword evidence="8 9" id="KW-0472">Membrane</keyword>
<evidence type="ECO:0000259" key="10">
    <source>
        <dbReference type="PROSITE" id="PS50893"/>
    </source>
</evidence>
<feature type="transmembrane region" description="Helical" evidence="9">
    <location>
        <begin position="54"/>
        <end position="71"/>
    </location>
</feature>
<dbReference type="EMBL" id="MZ156797">
    <property type="protein sequence ID" value="QVQ59106.1"/>
    <property type="molecule type" value="Genomic_DNA"/>
</dbReference>
<feature type="transmembrane region" description="Helical" evidence="9">
    <location>
        <begin position="895"/>
        <end position="918"/>
    </location>
</feature>
<dbReference type="InterPro" id="IPR003593">
    <property type="entry name" value="AAA+_ATPase"/>
</dbReference>
<evidence type="ECO:0000256" key="1">
    <source>
        <dbReference type="ARBA" id="ARBA00004651"/>
    </source>
</evidence>
<evidence type="ECO:0000256" key="9">
    <source>
        <dbReference type="SAM" id="Phobius"/>
    </source>
</evidence>
<dbReference type="CDD" id="cd18546">
    <property type="entry name" value="ABC_6TM_Rv0194_D2_like"/>
    <property type="match status" value="1"/>
</dbReference>
<dbReference type="PANTHER" id="PTHR43394">
    <property type="entry name" value="ATP-DEPENDENT PERMEASE MDL1, MITOCHONDRIAL"/>
    <property type="match status" value="1"/>
</dbReference>
<evidence type="ECO:0000256" key="5">
    <source>
        <dbReference type="ARBA" id="ARBA00022741"/>
    </source>
</evidence>
<dbReference type="PROSITE" id="PS50929">
    <property type="entry name" value="ABC_TM1F"/>
    <property type="match status" value="2"/>
</dbReference>
<dbReference type="SMART" id="SM00382">
    <property type="entry name" value="AAA"/>
    <property type="match status" value="2"/>
</dbReference>
<dbReference type="InterPro" id="IPR011527">
    <property type="entry name" value="ABC1_TM_dom"/>
</dbReference>
<evidence type="ECO:0000256" key="4">
    <source>
        <dbReference type="ARBA" id="ARBA00022692"/>
    </source>
</evidence>
<feature type="transmembrane region" description="Helical" evidence="9">
    <location>
        <begin position="310"/>
        <end position="333"/>
    </location>
</feature>
<dbReference type="GO" id="GO:0015421">
    <property type="term" value="F:ABC-type oligopeptide transporter activity"/>
    <property type="evidence" value="ECO:0007669"/>
    <property type="project" value="TreeGrafter"/>
</dbReference>
<organism evidence="12">
    <name type="scientific">Klebsiella pneumoniae</name>
    <dbReference type="NCBI Taxonomy" id="573"/>
    <lineage>
        <taxon>Bacteria</taxon>
        <taxon>Pseudomonadati</taxon>
        <taxon>Pseudomonadota</taxon>
        <taxon>Gammaproteobacteria</taxon>
        <taxon>Enterobacterales</taxon>
        <taxon>Enterobacteriaceae</taxon>
        <taxon>Klebsiella/Raoultella group</taxon>
        <taxon>Klebsiella</taxon>
        <taxon>Klebsiella pneumoniae complex</taxon>
    </lineage>
</organism>
<keyword evidence="6" id="KW-0067">ATP-binding</keyword>
<comment type="subcellular location">
    <subcellularLocation>
        <location evidence="1">Cell membrane</location>
        <topology evidence="1">Multi-pass membrane protein</topology>
    </subcellularLocation>
</comment>
<evidence type="ECO:0000313" key="12">
    <source>
        <dbReference type="EMBL" id="QVQ59106.1"/>
    </source>
</evidence>
<dbReference type="Pfam" id="PF00005">
    <property type="entry name" value="ABC_tran"/>
    <property type="match status" value="2"/>
</dbReference>
<evidence type="ECO:0000256" key="7">
    <source>
        <dbReference type="ARBA" id="ARBA00022989"/>
    </source>
</evidence>
<dbReference type="FunFam" id="3.40.50.300:FF:000836">
    <property type="entry name" value="ABC transporter B family member 25"/>
    <property type="match status" value="1"/>
</dbReference>
<dbReference type="PROSITE" id="PS50893">
    <property type="entry name" value="ABC_TRANSPORTER_2"/>
    <property type="match status" value="2"/>
</dbReference>
<evidence type="ECO:0000256" key="8">
    <source>
        <dbReference type="ARBA" id="ARBA00023136"/>
    </source>
</evidence>
<dbReference type="GO" id="GO:0005886">
    <property type="term" value="C:plasma membrane"/>
    <property type="evidence" value="ECO:0007669"/>
    <property type="project" value="UniProtKB-SubCell"/>
</dbReference>
<dbReference type="FunFam" id="3.40.50.300:FF:000299">
    <property type="entry name" value="ABC transporter ATP-binding protein/permease"/>
    <property type="match status" value="1"/>
</dbReference>
<geneLocation type="plasmid" evidence="12">
    <name>p59001-phv</name>
</geneLocation>
<feature type="transmembrane region" description="Helical" evidence="9">
    <location>
        <begin position="790"/>
        <end position="809"/>
    </location>
</feature>
<dbReference type="PANTHER" id="PTHR43394:SF1">
    <property type="entry name" value="ATP-BINDING CASSETTE SUB-FAMILY B MEMBER 10, MITOCHONDRIAL"/>
    <property type="match status" value="1"/>
</dbReference>